<dbReference type="InterPro" id="IPR039773">
    <property type="entry name" value="BAG_chaperone_regulator"/>
</dbReference>
<protein>
    <recommendedName>
        <fullName evidence="7">BAG family molecular chaperone regulator 1</fullName>
    </recommendedName>
</protein>
<dbReference type="AlphaFoldDB" id="A0AAE0BRN7"/>
<dbReference type="PROSITE" id="PS51035">
    <property type="entry name" value="BAG"/>
    <property type="match status" value="1"/>
</dbReference>
<feature type="domain" description="Ubiquitin-like" evidence="3">
    <location>
        <begin position="2"/>
        <end position="72"/>
    </location>
</feature>
<organism evidence="5 6">
    <name type="scientific">Cymbomonas tetramitiformis</name>
    <dbReference type="NCBI Taxonomy" id="36881"/>
    <lineage>
        <taxon>Eukaryota</taxon>
        <taxon>Viridiplantae</taxon>
        <taxon>Chlorophyta</taxon>
        <taxon>Pyramimonadophyceae</taxon>
        <taxon>Pyramimonadales</taxon>
        <taxon>Pyramimonadaceae</taxon>
        <taxon>Cymbomonas</taxon>
    </lineage>
</organism>
<sequence length="183" mass="19690">MTTLKLKLAHGTTLHELIVPAESSFEDLKAAAAKVTGVPVGDQKLLFRGRERGDGDAIYAAGVKDGGKIMLIESEARRAEAAARQAETAEEKSKEAQAKAQLDALSKKIDDVEAQIKQNASTEGSLKQWVGLGEVLTKQLLELDSVEAPGEMRSIRRALVVRVQALCDQVDKIKSDVAVLSQL</sequence>
<comment type="caution">
    <text evidence="5">The sequence shown here is derived from an EMBL/GenBank/DDBJ whole genome shotgun (WGS) entry which is preliminary data.</text>
</comment>
<dbReference type="EMBL" id="LGRX02033382">
    <property type="protein sequence ID" value="KAK3241513.1"/>
    <property type="molecule type" value="Genomic_DNA"/>
</dbReference>
<dbReference type="Gene3D" id="3.10.20.90">
    <property type="entry name" value="Phosphatidylinositol 3-kinase Catalytic Subunit, Chain A, domain 1"/>
    <property type="match status" value="1"/>
</dbReference>
<keyword evidence="1" id="KW-0143">Chaperone</keyword>
<evidence type="ECO:0000259" key="3">
    <source>
        <dbReference type="PROSITE" id="PS50053"/>
    </source>
</evidence>
<keyword evidence="6" id="KW-1185">Reference proteome</keyword>
<dbReference type="GO" id="GO:0050821">
    <property type="term" value="P:protein stabilization"/>
    <property type="evidence" value="ECO:0007669"/>
    <property type="project" value="TreeGrafter"/>
</dbReference>
<evidence type="ECO:0000313" key="6">
    <source>
        <dbReference type="Proteomes" id="UP001190700"/>
    </source>
</evidence>
<feature type="coiled-coil region" evidence="2">
    <location>
        <begin position="69"/>
        <end position="122"/>
    </location>
</feature>
<name>A0AAE0BRN7_9CHLO</name>
<dbReference type="SUPFAM" id="SSF54236">
    <property type="entry name" value="Ubiquitin-like"/>
    <property type="match status" value="1"/>
</dbReference>
<dbReference type="PROSITE" id="PS50053">
    <property type="entry name" value="UBIQUITIN_2"/>
    <property type="match status" value="1"/>
</dbReference>
<evidence type="ECO:0000256" key="2">
    <source>
        <dbReference type="SAM" id="Coils"/>
    </source>
</evidence>
<dbReference type="Proteomes" id="UP001190700">
    <property type="component" value="Unassembled WGS sequence"/>
</dbReference>
<dbReference type="Pfam" id="PF00240">
    <property type="entry name" value="ubiquitin"/>
    <property type="match status" value="1"/>
</dbReference>
<evidence type="ECO:0000259" key="4">
    <source>
        <dbReference type="PROSITE" id="PS51035"/>
    </source>
</evidence>
<feature type="domain" description="BAG" evidence="4">
    <location>
        <begin position="101"/>
        <end position="174"/>
    </location>
</feature>
<dbReference type="InterPro" id="IPR029071">
    <property type="entry name" value="Ubiquitin-like_domsf"/>
</dbReference>
<keyword evidence="2" id="KW-0175">Coiled coil</keyword>
<dbReference type="GO" id="GO:0051087">
    <property type="term" value="F:protein-folding chaperone binding"/>
    <property type="evidence" value="ECO:0007669"/>
    <property type="project" value="InterPro"/>
</dbReference>
<dbReference type="GO" id="GO:0000774">
    <property type="term" value="F:adenyl-nucleotide exchange factor activity"/>
    <property type="evidence" value="ECO:0007669"/>
    <property type="project" value="TreeGrafter"/>
</dbReference>
<dbReference type="SMART" id="SM00264">
    <property type="entry name" value="BAG"/>
    <property type="match status" value="1"/>
</dbReference>
<dbReference type="InterPro" id="IPR003103">
    <property type="entry name" value="BAG_domain"/>
</dbReference>
<dbReference type="InterPro" id="IPR036533">
    <property type="entry name" value="BAG_dom_sf"/>
</dbReference>
<evidence type="ECO:0008006" key="7">
    <source>
        <dbReference type="Google" id="ProtNLM"/>
    </source>
</evidence>
<dbReference type="PANTHER" id="PTHR12329">
    <property type="entry name" value="BCL2-ASSOCIATED ATHANOGENE"/>
    <property type="match status" value="1"/>
</dbReference>
<dbReference type="SUPFAM" id="SSF63491">
    <property type="entry name" value="BAG domain"/>
    <property type="match status" value="1"/>
</dbReference>
<dbReference type="Pfam" id="PF02179">
    <property type="entry name" value="BAG"/>
    <property type="match status" value="1"/>
</dbReference>
<evidence type="ECO:0000256" key="1">
    <source>
        <dbReference type="ARBA" id="ARBA00023186"/>
    </source>
</evidence>
<dbReference type="PANTHER" id="PTHR12329:SF16">
    <property type="entry name" value="BAG FAMILY MOLECULAR CHAPERONE REGULATOR 1"/>
    <property type="match status" value="1"/>
</dbReference>
<accession>A0AAE0BRN7</accession>
<evidence type="ECO:0000313" key="5">
    <source>
        <dbReference type="EMBL" id="KAK3241513.1"/>
    </source>
</evidence>
<dbReference type="SMART" id="SM00213">
    <property type="entry name" value="UBQ"/>
    <property type="match status" value="1"/>
</dbReference>
<proteinExistence type="predicted"/>
<gene>
    <name evidence="5" type="ORF">CYMTET_48726</name>
</gene>
<reference evidence="5 6" key="1">
    <citation type="journal article" date="2015" name="Genome Biol. Evol.">
        <title>Comparative Genomics of a Bacterivorous Green Alga Reveals Evolutionary Causalities and Consequences of Phago-Mixotrophic Mode of Nutrition.</title>
        <authorList>
            <person name="Burns J.A."/>
            <person name="Paasch A."/>
            <person name="Narechania A."/>
            <person name="Kim E."/>
        </authorList>
    </citation>
    <scope>NUCLEOTIDE SEQUENCE [LARGE SCALE GENOMIC DNA]</scope>
    <source>
        <strain evidence="5 6">PLY_AMNH</strain>
    </source>
</reference>
<dbReference type="GO" id="GO:0005737">
    <property type="term" value="C:cytoplasm"/>
    <property type="evidence" value="ECO:0007669"/>
    <property type="project" value="TreeGrafter"/>
</dbReference>
<dbReference type="Gene3D" id="1.20.58.120">
    <property type="entry name" value="BAG domain"/>
    <property type="match status" value="1"/>
</dbReference>
<dbReference type="InterPro" id="IPR000626">
    <property type="entry name" value="Ubiquitin-like_dom"/>
</dbReference>